<dbReference type="Pfam" id="PF13535">
    <property type="entry name" value="ATP-grasp_4"/>
    <property type="match status" value="1"/>
</dbReference>
<sequence length="388" mass="45168">MIIINDQIISPLLLTTLEELNTPILMDGNSEKLPNELSIMEVEDFFASLKPNQKLLTNSESCIKLIESHIPESNQNRWSKLLKDKGQLREILSTIYPSYFYKVVSISELFELPVESIPFPVVVKPTFGYSSVGVYKVKSAEEWEEALQKLNVELVLSKDQLNQSVINSDNILIEEWIQGEEYAIDGYYDENGNPVILNMFKRLFKDEYDISDRIYYTSKQVVREIYESTLSFMMKLKELVPFKNYPIHFEIKKDKDKVMPIEINPVRFAGAGTTDLGFHAYGNNVYKQYFNGINPDWDSIIEEMDDAVYSFCCAEVPLTISSSLVEKIEHDRFKEQFEHILEYREIQAANDRTFAILFFKSHSLEENHRILQLDLSEYVQLTKEKVHI</sequence>
<dbReference type="Gene3D" id="3.30.470.20">
    <property type="entry name" value="ATP-grasp fold, B domain"/>
    <property type="match status" value="1"/>
</dbReference>
<dbReference type="PANTHER" id="PTHR43585:SF2">
    <property type="entry name" value="ATP-GRASP ENZYME FSQD"/>
    <property type="match status" value="1"/>
</dbReference>
<organism evidence="6 7">
    <name type="scientific">Gottfriedia endophytica</name>
    <dbReference type="NCBI Taxonomy" id="2820819"/>
    <lineage>
        <taxon>Bacteria</taxon>
        <taxon>Bacillati</taxon>
        <taxon>Bacillota</taxon>
        <taxon>Bacilli</taxon>
        <taxon>Bacillales</taxon>
        <taxon>Bacillaceae</taxon>
        <taxon>Gottfriedia</taxon>
    </lineage>
</organism>
<evidence type="ECO:0000256" key="1">
    <source>
        <dbReference type="ARBA" id="ARBA00022598"/>
    </source>
</evidence>
<dbReference type="AlphaFoldDB" id="A0A940NUM3"/>
<accession>A0A940NUM3</accession>
<protein>
    <submittedName>
        <fullName evidence="6">ATP-grasp domain-containing protein</fullName>
    </submittedName>
</protein>
<keyword evidence="1" id="KW-0436">Ligase</keyword>
<dbReference type="InterPro" id="IPR052032">
    <property type="entry name" value="ATP-dep_AA_Ligase"/>
</dbReference>
<feature type="domain" description="ATP-grasp" evidence="5">
    <location>
        <begin position="85"/>
        <end position="294"/>
    </location>
</feature>
<keyword evidence="2 4" id="KW-0547">Nucleotide-binding</keyword>
<keyword evidence="3 4" id="KW-0067">ATP-binding</keyword>
<dbReference type="GO" id="GO:0046872">
    <property type="term" value="F:metal ion binding"/>
    <property type="evidence" value="ECO:0007669"/>
    <property type="project" value="InterPro"/>
</dbReference>
<evidence type="ECO:0000313" key="7">
    <source>
        <dbReference type="Proteomes" id="UP000682134"/>
    </source>
</evidence>
<proteinExistence type="predicted"/>
<keyword evidence="7" id="KW-1185">Reference proteome</keyword>
<comment type="caution">
    <text evidence="6">The sequence shown here is derived from an EMBL/GenBank/DDBJ whole genome shotgun (WGS) entry which is preliminary data.</text>
</comment>
<evidence type="ECO:0000313" key="6">
    <source>
        <dbReference type="EMBL" id="MBP0725158.1"/>
    </source>
</evidence>
<dbReference type="GO" id="GO:0005524">
    <property type="term" value="F:ATP binding"/>
    <property type="evidence" value="ECO:0007669"/>
    <property type="project" value="UniProtKB-UniRule"/>
</dbReference>
<name>A0A940NUM3_9BACI</name>
<reference evidence="6" key="1">
    <citation type="submission" date="2021-04" db="EMBL/GenBank/DDBJ databases">
        <title>Genome seq and assembly of Bacillus sp.</title>
        <authorList>
            <person name="Chhetri G."/>
        </authorList>
    </citation>
    <scope>NUCLEOTIDE SEQUENCE</scope>
    <source>
        <strain evidence="6">RG28</strain>
    </source>
</reference>
<dbReference type="GO" id="GO:0016874">
    <property type="term" value="F:ligase activity"/>
    <property type="evidence" value="ECO:0007669"/>
    <property type="project" value="UniProtKB-KW"/>
</dbReference>
<gene>
    <name evidence="6" type="ORF">J5Y03_08125</name>
</gene>
<dbReference type="EMBL" id="JAGIYQ010000004">
    <property type="protein sequence ID" value="MBP0725158.1"/>
    <property type="molecule type" value="Genomic_DNA"/>
</dbReference>
<dbReference type="PANTHER" id="PTHR43585">
    <property type="entry name" value="FUMIPYRROLE BIOSYNTHESIS PROTEIN C"/>
    <property type="match status" value="1"/>
</dbReference>
<dbReference type="InterPro" id="IPR011761">
    <property type="entry name" value="ATP-grasp"/>
</dbReference>
<dbReference type="SUPFAM" id="SSF56059">
    <property type="entry name" value="Glutathione synthetase ATP-binding domain-like"/>
    <property type="match status" value="1"/>
</dbReference>
<dbReference type="Proteomes" id="UP000682134">
    <property type="component" value="Unassembled WGS sequence"/>
</dbReference>
<evidence type="ECO:0000256" key="4">
    <source>
        <dbReference type="PROSITE-ProRule" id="PRU00409"/>
    </source>
</evidence>
<evidence type="ECO:0000259" key="5">
    <source>
        <dbReference type="PROSITE" id="PS50975"/>
    </source>
</evidence>
<dbReference type="RefSeq" id="WP_209404408.1">
    <property type="nucleotide sequence ID" value="NZ_JAGIYQ010000004.1"/>
</dbReference>
<evidence type="ECO:0000256" key="3">
    <source>
        <dbReference type="ARBA" id="ARBA00022840"/>
    </source>
</evidence>
<dbReference type="PROSITE" id="PS50975">
    <property type="entry name" value="ATP_GRASP"/>
    <property type="match status" value="1"/>
</dbReference>
<evidence type="ECO:0000256" key="2">
    <source>
        <dbReference type="ARBA" id="ARBA00022741"/>
    </source>
</evidence>